<dbReference type="InterPro" id="IPR056474">
    <property type="entry name" value="SEN1_barrel"/>
</dbReference>
<dbReference type="GO" id="GO:0016604">
    <property type="term" value="C:nuclear body"/>
    <property type="evidence" value="ECO:0007669"/>
    <property type="project" value="TreeGrafter"/>
</dbReference>
<dbReference type="GO" id="GO:0005524">
    <property type="term" value="F:ATP binding"/>
    <property type="evidence" value="ECO:0007669"/>
    <property type="project" value="UniProtKB-KW"/>
</dbReference>
<keyword evidence="4" id="KW-0347">Helicase</keyword>
<comment type="similarity">
    <text evidence="1">Belongs to the DNA2/NAM7 helicase family.</text>
</comment>
<comment type="caution">
    <text evidence="12">The sequence shown here is derived from an EMBL/GenBank/DDBJ whole genome shotgun (WGS) entry which is preliminary data.</text>
</comment>
<keyword evidence="3" id="KW-0378">Hydrolase</keyword>
<feature type="compositionally biased region" description="Low complexity" evidence="7">
    <location>
        <begin position="1994"/>
        <end position="2006"/>
    </location>
</feature>
<feature type="domain" description="DNA2/NAM7 helicase helicase" evidence="9">
    <location>
        <begin position="1322"/>
        <end position="1600"/>
    </location>
</feature>
<keyword evidence="2" id="KW-0547">Nucleotide-binding</keyword>
<feature type="coiled-coil region" evidence="6">
    <location>
        <begin position="1488"/>
        <end position="1522"/>
    </location>
</feature>
<dbReference type="GO" id="GO:0016787">
    <property type="term" value="F:hydrolase activity"/>
    <property type="evidence" value="ECO:0007669"/>
    <property type="project" value="UniProtKB-KW"/>
</dbReference>
<evidence type="ECO:0000256" key="5">
    <source>
        <dbReference type="ARBA" id="ARBA00022840"/>
    </source>
</evidence>
<evidence type="ECO:0000256" key="2">
    <source>
        <dbReference type="ARBA" id="ARBA00022741"/>
    </source>
</evidence>
<dbReference type="SUPFAM" id="SSF52540">
    <property type="entry name" value="P-loop containing nucleoside triphosphate hydrolases"/>
    <property type="match status" value="1"/>
</dbReference>
<dbReference type="Proteomes" id="UP000886523">
    <property type="component" value="Unassembled WGS sequence"/>
</dbReference>
<dbReference type="CDD" id="cd18808">
    <property type="entry name" value="SF1_C_Upf1"/>
    <property type="match status" value="1"/>
</dbReference>
<feature type="domain" description="DNA2/NAM7 helicase-like C-terminal" evidence="10">
    <location>
        <begin position="1608"/>
        <end position="1823"/>
    </location>
</feature>
<feature type="domain" description="Helicase Sen1 N-terminal" evidence="8">
    <location>
        <begin position="71"/>
        <end position="836"/>
    </location>
</feature>
<dbReference type="Pfam" id="PF13086">
    <property type="entry name" value="AAA_11"/>
    <property type="match status" value="1"/>
</dbReference>
<dbReference type="InterPro" id="IPR041677">
    <property type="entry name" value="DNA2/NAM7_AAA_11"/>
</dbReference>
<dbReference type="Pfam" id="PF23576">
    <property type="entry name" value="SEN1_barrel"/>
    <property type="match status" value="1"/>
</dbReference>
<dbReference type="GO" id="GO:0001147">
    <property type="term" value="F:transcription termination site sequence-specific DNA binding"/>
    <property type="evidence" value="ECO:0007669"/>
    <property type="project" value="TreeGrafter"/>
</dbReference>
<accession>A0A9P6B2W8</accession>
<evidence type="ECO:0000256" key="7">
    <source>
        <dbReference type="SAM" id="MobiDB-lite"/>
    </source>
</evidence>
<dbReference type="CDD" id="cd18042">
    <property type="entry name" value="DEXXQc_SETX"/>
    <property type="match status" value="1"/>
</dbReference>
<dbReference type="GO" id="GO:0004386">
    <property type="term" value="F:helicase activity"/>
    <property type="evidence" value="ECO:0007669"/>
    <property type="project" value="UniProtKB-KW"/>
</dbReference>
<evidence type="ECO:0000259" key="9">
    <source>
        <dbReference type="Pfam" id="PF13086"/>
    </source>
</evidence>
<evidence type="ECO:0000256" key="3">
    <source>
        <dbReference type="ARBA" id="ARBA00022801"/>
    </source>
</evidence>
<dbReference type="GO" id="GO:0005694">
    <property type="term" value="C:chromosome"/>
    <property type="evidence" value="ECO:0007669"/>
    <property type="project" value="UniProtKB-ARBA"/>
</dbReference>
<dbReference type="OrthoDB" id="6513042at2759"/>
<keyword evidence="5" id="KW-0067">ATP-binding</keyword>
<evidence type="ECO:0000259" key="11">
    <source>
        <dbReference type="Pfam" id="PF23576"/>
    </source>
</evidence>
<organism evidence="12 13">
    <name type="scientific">Hydnum rufescens UP504</name>
    <dbReference type="NCBI Taxonomy" id="1448309"/>
    <lineage>
        <taxon>Eukaryota</taxon>
        <taxon>Fungi</taxon>
        <taxon>Dikarya</taxon>
        <taxon>Basidiomycota</taxon>
        <taxon>Agaricomycotina</taxon>
        <taxon>Agaricomycetes</taxon>
        <taxon>Cantharellales</taxon>
        <taxon>Hydnaceae</taxon>
        <taxon>Hydnum</taxon>
    </lineage>
</organism>
<dbReference type="InterPro" id="IPR024481">
    <property type="entry name" value="Helicase_Sen1_N"/>
</dbReference>
<feature type="compositionally biased region" description="Polar residues" evidence="7">
    <location>
        <begin position="1923"/>
        <end position="1939"/>
    </location>
</feature>
<feature type="region of interest" description="Disordered" evidence="7">
    <location>
        <begin position="1918"/>
        <end position="2037"/>
    </location>
</feature>
<sequence>MPSLPSEGTSALLQRLLTYARDPSAASDEFRERLMGDCFTIITNSNERETVESATFLIRLHAYNSAKVPEWKKQCARIIHSCYDCNLSYQRSKAICRRTYLSDYPDRTLDTFFASVDAWEFEIVSEAINDARLVATSPGVIPLPILYHILVNIFLLQHPSLFDVLCTQPLPEQLDGWPRTPPPGMVLLLVTSNNELRTWAEKVTPLMGVIDTVDPQLSTFIQKLICRLSGNPSPGISIPSFLLEYTLPTPELWDVLPGVLHLLSTNATKSLNSMEGCGLARLVLSHLSDTIRFEGVLKSFTKLAISIGGDLWKNESPEYPEVIIDSIKDNATILGYFSHSKGDPWALDWLQPYLESLWKEAAFANCLAKAFVFLGEELQHASYSAEAHVQASSTLFQILAALHVKAQDASAVAQAKCLRGVCNTHASVICDTAFGRRTLNRMWSGSRTSARELVEQIFNSDVSRVISTLHNLCSAQKEHEAFFKMENAAVHKMSKTSSSSKVTLGQGVTTSAGNFQPFPRGVSIHIELWKSAYAALSVTDADGTAVLVRSVSKTAHIECLPTRSGSAFAFSFLKSDVDLRNRFVRSAQSINAALDVMRSGFAAQVERFAESSGGPLLQQFLRNDDLVASIIHIMLSPTDDLNRAAKVLALNAYDTVERSACYFSFFERHPTSSFVGVTSYLRVFNQHAELVPDACGASKYLVRSLTEILGGLCDPSGLLSKPDYGASENLNFSIWIPRLWKLMTQSLSIIFRRVKAWAAFYSNEEMVIWMRDALIFGRDMVAQVEVLQVATTLSASARPPTGITQGSALITDLQNVLTQLIEWLKLTDEETLHQSHELLKSLLGCFASSGIPPNMSSIEYLERIVERQKGTKTQLGDAKLRELLRVIEPFIEGDPGIPEPQITASRPAKSTPIRSESLKSGSDDEVEYLGSNTIPKNTKDVQKAAWAKVLVTDGVKALGNKAYVSLPPRPSSAFKSTISSKGDIVKRRSVTLHKGKATTAASYKPKPGDEPAEVAIRNYRLSKQHEPKNEGSVPRRPSIPVESSDDTTSTGDTDEGDGDDALAALRQKRISPKKVAKAERRQIKVLGHPYQAVVQERLSHREEARRSEMRLKPDLRPFHHDILQWDYDHEGPDPPNLELHLTHVPDKFPPQNPIEDYLKVFKPLILLETWSSLIKSKEEDIPFTIAEVVGRRHVDAWLDLDVVINEVVPPKWYLSETDITLLRPVDGTKSVLAKVSMSRRSPAGIQTTLRCSFTTPLNDQLVIGSRWRLYRVLSLSTVHREYAAMVGLQYYDLFPSVVHPRKTELPIISPNRVRNCMATYRVNEPQALAILGSLDTQGFSLIQGPPGTGKTSTIIGLVGMFLTSRSTPATAIHPGRPSKAEDRDAVKKMLICAPSNAAIDEVAQRLKLGVRNGSGSVIIPNIVRIGHDEKMHPSIKDVSLDELVSAKLSKDPKAMDLSGLREALKEIKNKIQARGDELHGLEGNPSRAAVLEQEISSLKNERAKLGRKLDEAKDTNININRNRDSNLRKWEHQVLRDADIICTTLSGSGHNSLVPFVFETVIIDEAAQSIELSSLIPLKYRCTQCILVGDPMQLAPTVLSPRATKYLYNQSLFVRLQKQTPAYLLRSDRHSKRIVIKTDVYIASIQYRMHPEISILPSKLFYNGRLRDGDDMARKRTMPWHSNTLFKPYQFFDVVDGREETSVKGHSQFNRAEIKVALALYDRIRVEYSAKVDLDYRIGIITMYDAQKRELQKQFSLKYSQDILKRIDFGTVDGFQGQEKDIIMVSCVRAGPNVQRIGHLMDTRRMNVAMTRAKTSLFVLGNASTLERSDEVWAKIVQDARDRRHLMTVSPNASFAEVVFIVCQIELSKTGGQLPIPLVRNTTSPVKPTPKTPVQPQLKAVSLTSPIPIMKPNELKKSISGRIPTSSLPLATPATSPTEVQPPKIPLKRQASGNLEPRPPPPPPSYSNIKKVNPLLKRRASDDIEGRPPPPAPGATSSDAGTSSTSNQSHIEHPTHRNHPPRRPKPAPSLFIPKKRP</sequence>
<dbReference type="InterPro" id="IPR041679">
    <property type="entry name" value="DNA2/NAM7-like_C"/>
</dbReference>
<evidence type="ECO:0000256" key="6">
    <source>
        <dbReference type="SAM" id="Coils"/>
    </source>
</evidence>
<keyword evidence="13" id="KW-1185">Reference proteome</keyword>
<reference evidence="12" key="1">
    <citation type="journal article" date="2020" name="Nat. Commun.">
        <title>Large-scale genome sequencing of mycorrhizal fungi provides insights into the early evolution of symbiotic traits.</title>
        <authorList>
            <person name="Miyauchi S."/>
            <person name="Kiss E."/>
            <person name="Kuo A."/>
            <person name="Drula E."/>
            <person name="Kohler A."/>
            <person name="Sanchez-Garcia M."/>
            <person name="Morin E."/>
            <person name="Andreopoulos B."/>
            <person name="Barry K.W."/>
            <person name="Bonito G."/>
            <person name="Buee M."/>
            <person name="Carver A."/>
            <person name="Chen C."/>
            <person name="Cichocki N."/>
            <person name="Clum A."/>
            <person name="Culley D."/>
            <person name="Crous P.W."/>
            <person name="Fauchery L."/>
            <person name="Girlanda M."/>
            <person name="Hayes R.D."/>
            <person name="Keri Z."/>
            <person name="LaButti K."/>
            <person name="Lipzen A."/>
            <person name="Lombard V."/>
            <person name="Magnuson J."/>
            <person name="Maillard F."/>
            <person name="Murat C."/>
            <person name="Nolan M."/>
            <person name="Ohm R.A."/>
            <person name="Pangilinan J."/>
            <person name="Pereira M.F."/>
            <person name="Perotto S."/>
            <person name="Peter M."/>
            <person name="Pfister S."/>
            <person name="Riley R."/>
            <person name="Sitrit Y."/>
            <person name="Stielow J.B."/>
            <person name="Szollosi G."/>
            <person name="Zifcakova L."/>
            <person name="Stursova M."/>
            <person name="Spatafora J.W."/>
            <person name="Tedersoo L."/>
            <person name="Vaario L.M."/>
            <person name="Yamada A."/>
            <person name="Yan M."/>
            <person name="Wang P."/>
            <person name="Xu J."/>
            <person name="Bruns T."/>
            <person name="Baldrian P."/>
            <person name="Vilgalys R."/>
            <person name="Dunand C."/>
            <person name="Henrissat B."/>
            <person name="Grigoriev I.V."/>
            <person name="Hibbett D."/>
            <person name="Nagy L.G."/>
            <person name="Martin F.M."/>
        </authorList>
    </citation>
    <scope>NUCLEOTIDE SEQUENCE</scope>
    <source>
        <strain evidence="12">UP504</strain>
    </source>
</reference>
<dbReference type="PANTHER" id="PTHR10887">
    <property type="entry name" value="DNA2/NAM7 HELICASE FAMILY"/>
    <property type="match status" value="1"/>
</dbReference>
<dbReference type="InterPro" id="IPR047187">
    <property type="entry name" value="SF1_C_Upf1"/>
</dbReference>
<dbReference type="GO" id="GO:0006369">
    <property type="term" value="P:termination of RNA polymerase II transcription"/>
    <property type="evidence" value="ECO:0007669"/>
    <property type="project" value="TreeGrafter"/>
</dbReference>
<feature type="region of interest" description="Disordered" evidence="7">
    <location>
        <begin position="1022"/>
        <end position="1059"/>
    </location>
</feature>
<dbReference type="InterPro" id="IPR027417">
    <property type="entry name" value="P-loop_NTPase"/>
</dbReference>
<name>A0A9P6B2W8_9AGAM</name>
<evidence type="ECO:0000313" key="12">
    <source>
        <dbReference type="EMBL" id="KAF9516494.1"/>
    </source>
</evidence>
<dbReference type="Pfam" id="PF13087">
    <property type="entry name" value="AAA_12"/>
    <property type="match status" value="1"/>
</dbReference>
<evidence type="ECO:0000256" key="4">
    <source>
        <dbReference type="ARBA" id="ARBA00022806"/>
    </source>
</evidence>
<dbReference type="Pfam" id="PF12726">
    <property type="entry name" value="SEN1_N"/>
    <property type="match status" value="1"/>
</dbReference>
<feature type="compositionally biased region" description="Basic residues" evidence="7">
    <location>
        <begin position="2016"/>
        <end position="2025"/>
    </location>
</feature>
<feature type="domain" description="Helicase SEN1 beta-barrel" evidence="11">
    <location>
        <begin position="1186"/>
        <end position="1272"/>
    </location>
</feature>
<proteinExistence type="inferred from homology"/>
<keyword evidence="6" id="KW-0175">Coiled coil</keyword>
<evidence type="ECO:0000259" key="10">
    <source>
        <dbReference type="Pfam" id="PF13087"/>
    </source>
</evidence>
<dbReference type="Gene3D" id="3.40.50.300">
    <property type="entry name" value="P-loop containing nucleotide triphosphate hydrolases"/>
    <property type="match status" value="2"/>
</dbReference>
<evidence type="ECO:0000256" key="1">
    <source>
        <dbReference type="ARBA" id="ARBA00007913"/>
    </source>
</evidence>
<evidence type="ECO:0000259" key="8">
    <source>
        <dbReference type="Pfam" id="PF12726"/>
    </source>
</evidence>
<dbReference type="InterPro" id="IPR045055">
    <property type="entry name" value="DNA2/NAM7-like"/>
</dbReference>
<dbReference type="FunFam" id="3.40.50.300:FF:000326">
    <property type="entry name" value="P-loop containing nucleoside triphosphate hydrolase"/>
    <property type="match status" value="1"/>
</dbReference>
<feature type="region of interest" description="Disordered" evidence="7">
    <location>
        <begin position="895"/>
        <end position="924"/>
    </location>
</feature>
<protein>
    <submittedName>
        <fullName evidence="12">Uncharacterized protein</fullName>
    </submittedName>
</protein>
<dbReference type="EMBL" id="MU128939">
    <property type="protein sequence ID" value="KAF9516494.1"/>
    <property type="molecule type" value="Genomic_DNA"/>
</dbReference>
<evidence type="ECO:0000313" key="13">
    <source>
        <dbReference type="Proteomes" id="UP000886523"/>
    </source>
</evidence>
<gene>
    <name evidence="12" type="ORF">BS47DRAFT_1483978</name>
</gene>
<dbReference type="PANTHER" id="PTHR10887:SF495">
    <property type="entry name" value="HELICASE SENATAXIN ISOFORM X1-RELATED"/>
    <property type="match status" value="1"/>
</dbReference>